<dbReference type="SUPFAM" id="SSF90123">
    <property type="entry name" value="ABC transporter transmembrane region"/>
    <property type="match status" value="1"/>
</dbReference>
<evidence type="ECO:0000256" key="8">
    <source>
        <dbReference type="SAM" id="Phobius"/>
    </source>
</evidence>
<proteinExistence type="predicted"/>
<evidence type="ECO:0000256" key="7">
    <source>
        <dbReference type="SAM" id="MobiDB-lite"/>
    </source>
</evidence>
<dbReference type="Proteomes" id="UP000316125">
    <property type="component" value="Chromosome"/>
</dbReference>
<dbReference type="Pfam" id="PF00005">
    <property type="entry name" value="ABC_tran"/>
    <property type="match status" value="1"/>
</dbReference>
<feature type="transmembrane region" description="Helical" evidence="8">
    <location>
        <begin position="37"/>
        <end position="57"/>
    </location>
</feature>
<dbReference type="PANTHER" id="PTHR24221:SF654">
    <property type="entry name" value="ATP-BINDING CASSETTE SUB-FAMILY B MEMBER 6"/>
    <property type="match status" value="1"/>
</dbReference>
<evidence type="ECO:0000256" key="2">
    <source>
        <dbReference type="ARBA" id="ARBA00022692"/>
    </source>
</evidence>
<comment type="subcellular location">
    <subcellularLocation>
        <location evidence="1">Cell membrane</location>
        <topology evidence="1">Multi-pass membrane protein</topology>
    </subcellularLocation>
</comment>
<dbReference type="OrthoDB" id="9806127at2"/>
<sequence>MTDAQTPLLPIATGARVLIVIRMLLRRHRRRSVGTALLFLAASALGVVLPACLGRIVDAVSTDAGIAVVVGWVAGAGAGAIAAALVMLWAARVLTGLVQDVLADLREDVFASAMRLPVSTVDDGETADLLSRVTGDVDAVAEAGGDVVPVLLSAGFAIGVSLVALTALDPWLALAGIASVPFYLLGTRAFLRRSRVVFREVRVREAARSQAVLEAVEGIETLTALNEQDHALQRVSTRAEDSIRTQIEGVRVRNRLFRWLNGGELVGLGAILAAGFVLQANGAITVGMVTTAALLFHRLFDPVGQLIFGLDDIQRAAIGLARLVGVIDLAPGKSGSGSDAGALPASSVGVDLHDVGYRYPTTGRGVSGVTLRIEPGTTTALVGSSGSGKSTLARVIAGHHPPTSGHVRFEPQATTPYYVSQELHQFRGTIADNLRLVAPDAGHDEMVAVLVAVGAEWALASLTSADEGAPLDEGRIQQLAIARALLADPAVVILDEATADVGLHHRDAVEDAIRVLSRDRTTVLIAHRLEPVSTAEQIVAFADGRAVQRGTHDELLVTDGLYRSFWLAQSGGKASSRRTMPAPAGACSPTSDSATLDQVASEAEDVVSQ</sequence>
<dbReference type="GO" id="GO:0016887">
    <property type="term" value="F:ATP hydrolysis activity"/>
    <property type="evidence" value="ECO:0007669"/>
    <property type="project" value="InterPro"/>
</dbReference>
<evidence type="ECO:0000313" key="12">
    <source>
        <dbReference type="Proteomes" id="UP000316125"/>
    </source>
</evidence>
<reference evidence="11 12" key="1">
    <citation type="submission" date="2019-06" db="EMBL/GenBank/DDBJ databases">
        <title>Complete genome of Microbacterium foliorum M2.</title>
        <authorList>
            <person name="Cao G."/>
        </authorList>
    </citation>
    <scope>NUCLEOTIDE SEQUENCE [LARGE SCALE GENOMIC DNA]</scope>
    <source>
        <strain evidence="11 12">M2</strain>
    </source>
</reference>
<evidence type="ECO:0000313" key="11">
    <source>
        <dbReference type="EMBL" id="QDE35796.1"/>
    </source>
</evidence>
<keyword evidence="6 8" id="KW-0472">Membrane</keyword>
<dbReference type="Gene3D" id="1.20.1560.10">
    <property type="entry name" value="ABC transporter type 1, transmembrane domain"/>
    <property type="match status" value="1"/>
</dbReference>
<dbReference type="GO" id="GO:0140359">
    <property type="term" value="F:ABC-type transporter activity"/>
    <property type="evidence" value="ECO:0007669"/>
    <property type="project" value="InterPro"/>
</dbReference>
<accession>A0A4Y5YTC9</accession>
<dbReference type="Gene3D" id="3.40.50.300">
    <property type="entry name" value="P-loop containing nucleotide triphosphate hydrolases"/>
    <property type="match status" value="1"/>
</dbReference>
<keyword evidence="4 11" id="KW-0067">ATP-binding</keyword>
<dbReference type="PROSITE" id="PS50929">
    <property type="entry name" value="ABC_TM1F"/>
    <property type="match status" value="1"/>
</dbReference>
<protein>
    <submittedName>
        <fullName evidence="11">ABC transporter ATP-binding protein</fullName>
    </submittedName>
</protein>
<evidence type="ECO:0000259" key="9">
    <source>
        <dbReference type="PROSITE" id="PS50893"/>
    </source>
</evidence>
<dbReference type="InterPro" id="IPR003593">
    <property type="entry name" value="AAA+_ATPase"/>
</dbReference>
<dbReference type="GO" id="GO:0005524">
    <property type="term" value="F:ATP binding"/>
    <property type="evidence" value="ECO:0007669"/>
    <property type="project" value="UniProtKB-KW"/>
</dbReference>
<evidence type="ECO:0000256" key="3">
    <source>
        <dbReference type="ARBA" id="ARBA00022741"/>
    </source>
</evidence>
<dbReference type="GO" id="GO:0034040">
    <property type="term" value="F:ATPase-coupled lipid transmembrane transporter activity"/>
    <property type="evidence" value="ECO:0007669"/>
    <property type="project" value="TreeGrafter"/>
</dbReference>
<dbReference type="InterPro" id="IPR003439">
    <property type="entry name" value="ABC_transporter-like_ATP-bd"/>
</dbReference>
<feature type="transmembrane region" description="Helical" evidence="8">
    <location>
        <begin position="171"/>
        <end position="191"/>
    </location>
</feature>
<evidence type="ECO:0000256" key="5">
    <source>
        <dbReference type="ARBA" id="ARBA00022989"/>
    </source>
</evidence>
<gene>
    <name evidence="11" type="ORF">FIV50_13975</name>
</gene>
<keyword evidence="2 8" id="KW-0812">Transmembrane</keyword>
<dbReference type="PROSITE" id="PS50893">
    <property type="entry name" value="ABC_TRANSPORTER_2"/>
    <property type="match status" value="1"/>
</dbReference>
<dbReference type="InterPro" id="IPR011527">
    <property type="entry name" value="ABC1_TM_dom"/>
</dbReference>
<feature type="transmembrane region" description="Helical" evidence="8">
    <location>
        <begin position="69"/>
        <end position="90"/>
    </location>
</feature>
<evidence type="ECO:0000256" key="1">
    <source>
        <dbReference type="ARBA" id="ARBA00004651"/>
    </source>
</evidence>
<dbReference type="GO" id="GO:0005886">
    <property type="term" value="C:plasma membrane"/>
    <property type="evidence" value="ECO:0007669"/>
    <property type="project" value="UniProtKB-SubCell"/>
</dbReference>
<evidence type="ECO:0000256" key="6">
    <source>
        <dbReference type="ARBA" id="ARBA00023136"/>
    </source>
</evidence>
<feature type="compositionally biased region" description="Polar residues" evidence="7">
    <location>
        <begin position="588"/>
        <end position="598"/>
    </location>
</feature>
<feature type="domain" description="ABC transporter" evidence="9">
    <location>
        <begin position="350"/>
        <end position="568"/>
    </location>
</feature>
<dbReference type="PANTHER" id="PTHR24221">
    <property type="entry name" value="ATP-BINDING CASSETTE SUB-FAMILY B"/>
    <property type="match status" value="1"/>
</dbReference>
<dbReference type="SUPFAM" id="SSF52540">
    <property type="entry name" value="P-loop containing nucleoside triphosphate hydrolases"/>
    <property type="match status" value="1"/>
</dbReference>
<dbReference type="InterPro" id="IPR036640">
    <property type="entry name" value="ABC1_TM_sf"/>
</dbReference>
<dbReference type="AlphaFoldDB" id="A0A4Y5YTC9"/>
<feature type="region of interest" description="Disordered" evidence="7">
    <location>
        <begin position="574"/>
        <end position="609"/>
    </location>
</feature>
<evidence type="ECO:0000259" key="10">
    <source>
        <dbReference type="PROSITE" id="PS50929"/>
    </source>
</evidence>
<dbReference type="RefSeq" id="WP_140037942.1">
    <property type="nucleotide sequence ID" value="NZ_CP041040.1"/>
</dbReference>
<dbReference type="CDD" id="cd07346">
    <property type="entry name" value="ABC_6TM_exporters"/>
    <property type="match status" value="1"/>
</dbReference>
<feature type="domain" description="ABC transmembrane type-1" evidence="10">
    <location>
        <begin position="33"/>
        <end position="315"/>
    </location>
</feature>
<feature type="transmembrane region" description="Helical" evidence="8">
    <location>
        <begin position="147"/>
        <end position="165"/>
    </location>
</feature>
<dbReference type="InterPro" id="IPR027417">
    <property type="entry name" value="P-loop_NTPase"/>
</dbReference>
<organism evidence="11 12">
    <name type="scientific">Microbacterium foliorum</name>
    <dbReference type="NCBI Taxonomy" id="104336"/>
    <lineage>
        <taxon>Bacteria</taxon>
        <taxon>Bacillati</taxon>
        <taxon>Actinomycetota</taxon>
        <taxon>Actinomycetes</taxon>
        <taxon>Micrococcales</taxon>
        <taxon>Microbacteriaceae</taxon>
        <taxon>Microbacterium</taxon>
    </lineage>
</organism>
<dbReference type="Pfam" id="PF00664">
    <property type="entry name" value="ABC_membrane"/>
    <property type="match status" value="1"/>
</dbReference>
<keyword evidence="3" id="KW-0547">Nucleotide-binding</keyword>
<dbReference type="EMBL" id="CP041040">
    <property type="protein sequence ID" value="QDE35796.1"/>
    <property type="molecule type" value="Genomic_DNA"/>
</dbReference>
<name>A0A4Y5YTC9_9MICO</name>
<feature type="transmembrane region" description="Helical" evidence="8">
    <location>
        <begin position="265"/>
        <end position="296"/>
    </location>
</feature>
<dbReference type="InterPro" id="IPR039421">
    <property type="entry name" value="Type_1_exporter"/>
</dbReference>
<evidence type="ECO:0000256" key="4">
    <source>
        <dbReference type="ARBA" id="ARBA00022840"/>
    </source>
</evidence>
<dbReference type="SMART" id="SM00382">
    <property type="entry name" value="AAA"/>
    <property type="match status" value="1"/>
</dbReference>
<keyword evidence="5 8" id="KW-1133">Transmembrane helix</keyword>